<comment type="caution">
    <text evidence="1">The sequence shown here is derived from an EMBL/GenBank/DDBJ whole genome shotgun (WGS) entry which is preliminary data.</text>
</comment>
<keyword evidence="2" id="KW-1185">Reference proteome</keyword>
<reference evidence="1 2" key="1">
    <citation type="submission" date="2019-03" db="EMBL/GenBank/DDBJ databases">
        <title>Genomic Encyclopedia of Type Strains, Phase IV (KMG-IV): sequencing the most valuable type-strain genomes for metagenomic binning, comparative biology and taxonomic classification.</title>
        <authorList>
            <person name="Goeker M."/>
        </authorList>
    </citation>
    <scope>NUCLEOTIDE SEQUENCE [LARGE SCALE GENOMIC DNA]</scope>
    <source>
        <strain evidence="1 2">DSM 29481</strain>
    </source>
</reference>
<evidence type="ECO:0000313" key="1">
    <source>
        <dbReference type="EMBL" id="TCU57623.1"/>
    </source>
</evidence>
<gene>
    <name evidence="1" type="ORF">EDD61_1179</name>
</gene>
<proteinExistence type="predicted"/>
<dbReference type="Proteomes" id="UP000295773">
    <property type="component" value="Unassembled WGS sequence"/>
</dbReference>
<dbReference type="RefSeq" id="WP_132225222.1">
    <property type="nucleotide sequence ID" value="NZ_JANKBG010000016.1"/>
</dbReference>
<accession>A0A4R3T7K8</accession>
<dbReference type="AlphaFoldDB" id="A0A4R3T7K8"/>
<dbReference type="EMBL" id="SMBP01000017">
    <property type="protein sequence ID" value="TCU57623.1"/>
    <property type="molecule type" value="Genomic_DNA"/>
</dbReference>
<evidence type="ECO:0000313" key="2">
    <source>
        <dbReference type="Proteomes" id="UP000295773"/>
    </source>
</evidence>
<protein>
    <submittedName>
        <fullName evidence="1">Uncharacterized protein</fullName>
    </submittedName>
</protein>
<name>A0A4R3T7K8_9FIRM</name>
<organism evidence="1 2">
    <name type="scientific">Longicatena caecimuris</name>
    <dbReference type="NCBI Taxonomy" id="1796635"/>
    <lineage>
        <taxon>Bacteria</taxon>
        <taxon>Bacillati</taxon>
        <taxon>Bacillota</taxon>
        <taxon>Erysipelotrichia</taxon>
        <taxon>Erysipelotrichales</taxon>
        <taxon>Erysipelotrichaceae</taxon>
        <taxon>Longicatena</taxon>
    </lineage>
</organism>
<sequence>MEHLKQSINNQLLEDDWRLQGQESYLNGKTLYWRNYSEKSQLNDHDHCDFCTDEISDLPDTWHAGYSLLDEPHATICQKCYEDFKKIFHWKAMSRDHFIHVIKPKIIQRMKVNNLFNHYLECGMQPLITMKWNGDLLIEFGVGEKAIVLDTGLNIKKFGDVIDEEN</sequence>